<dbReference type="PROSITE" id="PS01183">
    <property type="entry name" value="UBIE_1"/>
    <property type="match status" value="1"/>
</dbReference>
<dbReference type="InterPro" id="IPR029063">
    <property type="entry name" value="SAM-dependent_MTases_sf"/>
</dbReference>
<keyword evidence="4" id="KW-0472">Membrane</keyword>
<proteinExistence type="inferred from homology"/>
<dbReference type="EC" id="2.1.1.201" evidence="4"/>
<evidence type="ECO:0000313" key="7">
    <source>
        <dbReference type="Proteomes" id="UP001244341"/>
    </source>
</evidence>
<comment type="pathway">
    <text evidence="4">Cofactor biosynthesis; ubiquinone biosynthesis.</text>
</comment>
<comment type="subunit">
    <text evidence="4">Component of a multi-subunit COQ enzyme complex.</text>
</comment>
<dbReference type="Gene3D" id="3.40.50.150">
    <property type="entry name" value="Vaccinia Virus protein VP39"/>
    <property type="match status" value="1"/>
</dbReference>
<dbReference type="SUPFAM" id="SSF53335">
    <property type="entry name" value="S-adenosyl-L-methionine-dependent methyltransferases"/>
    <property type="match status" value="1"/>
</dbReference>
<feature type="binding site" evidence="4">
    <location>
        <begin position="188"/>
        <end position="189"/>
    </location>
    <ligand>
        <name>S-adenosyl-L-methionine</name>
        <dbReference type="ChEBI" id="CHEBI:59789"/>
    </ligand>
</feature>
<comment type="caution">
    <text evidence="4">Lacks conserved residue(s) required for the propagation of feature annotation.</text>
</comment>
<organism evidence="6 7">
    <name type="scientific">Tetradesmus obliquus</name>
    <name type="common">Green alga</name>
    <name type="synonym">Acutodesmus obliquus</name>
    <dbReference type="NCBI Taxonomy" id="3088"/>
    <lineage>
        <taxon>Eukaryota</taxon>
        <taxon>Viridiplantae</taxon>
        <taxon>Chlorophyta</taxon>
        <taxon>core chlorophytes</taxon>
        <taxon>Chlorophyceae</taxon>
        <taxon>CS clade</taxon>
        <taxon>Sphaeropleales</taxon>
        <taxon>Scenedesmaceae</taxon>
        <taxon>Tetradesmus</taxon>
    </lineage>
</organism>
<dbReference type="Pfam" id="PF01209">
    <property type="entry name" value="Ubie_methyltran"/>
    <property type="match status" value="1"/>
</dbReference>
<dbReference type="HAMAP" id="MF_01813">
    <property type="entry name" value="MenG_UbiE_methyltr"/>
    <property type="match status" value="1"/>
</dbReference>
<feature type="region of interest" description="Disordered" evidence="5">
    <location>
        <begin position="125"/>
        <end position="151"/>
    </location>
</feature>
<keyword evidence="4" id="KW-0496">Mitochondrion</keyword>
<keyword evidence="2 4" id="KW-0808">Transferase</keyword>
<reference evidence="6 7" key="1">
    <citation type="submission" date="2023-05" db="EMBL/GenBank/DDBJ databases">
        <title>A 100% complete, gapless, phased diploid assembly of the Scenedesmus obliquus UTEX 3031 genome.</title>
        <authorList>
            <person name="Biondi T.C."/>
            <person name="Hanschen E.R."/>
            <person name="Kwon T."/>
            <person name="Eng W."/>
            <person name="Kruse C.P.S."/>
            <person name="Koehler S.I."/>
            <person name="Kunde Y."/>
            <person name="Gleasner C.D."/>
            <person name="You Mak K.T."/>
            <person name="Polle J."/>
            <person name="Hovde B.T."/>
            <person name="Starkenburg S.R."/>
        </authorList>
    </citation>
    <scope>NUCLEOTIDE SEQUENCE [LARGE SCALE GENOMIC DNA]</scope>
    <source>
        <strain evidence="6 7">DOE0152z</strain>
    </source>
</reference>
<comment type="function">
    <text evidence="4">Methyltransferase required for the conversion of 2-polyprenyl-6-methoxy-1,4-benzoquinol (DDMQH2) to 2-polyprenyl-3-methyl-6-methoxy-1,4-benzoquinol (DMQH2).</text>
</comment>
<evidence type="ECO:0000313" key="6">
    <source>
        <dbReference type="EMBL" id="WIA10005.1"/>
    </source>
</evidence>
<dbReference type="PANTHER" id="PTHR43591">
    <property type="entry name" value="METHYLTRANSFERASE"/>
    <property type="match status" value="1"/>
</dbReference>
<dbReference type="PROSITE" id="PS51608">
    <property type="entry name" value="SAM_MT_UBIE"/>
    <property type="match status" value="1"/>
</dbReference>
<feature type="binding site" evidence="4">
    <location>
        <position position="160"/>
    </location>
    <ligand>
        <name>S-adenosyl-L-methionine</name>
        <dbReference type="ChEBI" id="CHEBI:59789"/>
    </ligand>
</feature>
<keyword evidence="3 4" id="KW-0949">S-adenosyl-L-methionine</keyword>
<dbReference type="InterPro" id="IPR004033">
    <property type="entry name" value="UbiE/COQ5_MeTrFase"/>
</dbReference>
<dbReference type="NCBIfam" id="TIGR01934">
    <property type="entry name" value="MenG_MenH_UbiE"/>
    <property type="match status" value="1"/>
</dbReference>
<dbReference type="InterPro" id="IPR023576">
    <property type="entry name" value="UbiE/COQ5_MeTrFase_CS"/>
</dbReference>
<dbReference type="Proteomes" id="UP001244341">
    <property type="component" value="Chromosome 2b"/>
</dbReference>
<dbReference type="EMBL" id="CP126209">
    <property type="protein sequence ID" value="WIA10005.1"/>
    <property type="molecule type" value="Genomic_DNA"/>
</dbReference>
<evidence type="ECO:0000256" key="3">
    <source>
        <dbReference type="ARBA" id="ARBA00022691"/>
    </source>
</evidence>
<comment type="catalytic activity">
    <reaction evidence="4">
        <text>a 2-methoxy-6-(all-trans-polyprenyl)benzene-1,4-diol + S-adenosyl-L-methionine = a 5-methoxy-2-methyl-3-(all-trans-polyprenyl)benzene-1,4-diol + S-adenosyl-L-homocysteine + H(+)</text>
        <dbReference type="Rhea" id="RHEA:28286"/>
        <dbReference type="Rhea" id="RHEA-COMP:10858"/>
        <dbReference type="Rhea" id="RHEA-COMP:10859"/>
        <dbReference type="ChEBI" id="CHEBI:15378"/>
        <dbReference type="ChEBI" id="CHEBI:57856"/>
        <dbReference type="ChEBI" id="CHEBI:59789"/>
        <dbReference type="ChEBI" id="CHEBI:84166"/>
        <dbReference type="ChEBI" id="CHEBI:84167"/>
        <dbReference type="EC" id="2.1.1.201"/>
    </reaction>
</comment>
<keyword evidence="1 4" id="KW-0489">Methyltransferase</keyword>
<gene>
    <name evidence="4" type="primary">COQ5</name>
    <name evidence="6" type="ORF">OEZ85_010217</name>
</gene>
<feature type="region of interest" description="Disordered" evidence="5">
    <location>
        <begin position="1"/>
        <end position="30"/>
    </location>
</feature>
<accession>A0ABY8TLZ7</accession>
<feature type="binding site" evidence="4">
    <location>
        <position position="104"/>
    </location>
    <ligand>
        <name>S-adenosyl-L-methionine</name>
        <dbReference type="ChEBI" id="CHEBI:59789"/>
    </ligand>
</feature>
<comment type="similarity">
    <text evidence="4">Belongs to the class I-like SAM-binding methyltransferase superfamily. MenG/UbiE family.</text>
</comment>
<evidence type="ECO:0000256" key="4">
    <source>
        <dbReference type="HAMAP-Rule" id="MF_03191"/>
    </source>
</evidence>
<keyword evidence="4" id="KW-0831">Ubiquinone biosynthesis</keyword>
<feature type="compositionally biased region" description="Low complexity" evidence="5">
    <location>
        <begin position="18"/>
        <end position="28"/>
    </location>
</feature>
<dbReference type="PROSITE" id="PS01184">
    <property type="entry name" value="UBIE_2"/>
    <property type="match status" value="1"/>
</dbReference>
<evidence type="ECO:0000256" key="1">
    <source>
        <dbReference type="ARBA" id="ARBA00022603"/>
    </source>
</evidence>
<dbReference type="CDD" id="cd02440">
    <property type="entry name" value="AdoMet_MTases"/>
    <property type="match status" value="1"/>
</dbReference>
<comment type="subcellular location">
    <subcellularLocation>
        <location evidence="4">Mitochondrion inner membrane</location>
        <topology evidence="4">Peripheral membrane protein</topology>
        <orientation evidence="4">Matrix side</orientation>
    </subcellularLocation>
</comment>
<name>A0ABY8TLZ7_TETOB</name>
<sequence length="316" mass="35126">MRLLSTTDPLPHQPPAGSNISNSSSRSNDVNVEDTEDVIDFGFKTVPRQQKEALVGQVFSNVASSYDIMNDLMSGGLHRLWKHRLVETLAPFAGMQHLDVAGGTGDVAFRVLRAIQTAEQIDRQLPQQPQQWQAHQAQQQAGQQQQEQHQQQQGAVTVFDINAEMLEVGKQRARARGLTTGLSWVQGNAEQLPFPDACMDSYTVAFGIRNVTDRHAALCEAHRVLRRGGRLLCLEFSQVSLPLLRQVYDAYSFNVIPKIGGLVAHDEASYQYLVESIRQFPDQESWADQIRDAGFRAVTHENLTGGVVAIHSGFKL</sequence>
<keyword evidence="4" id="KW-0999">Mitochondrion inner membrane</keyword>
<dbReference type="PANTHER" id="PTHR43591:SF24">
    <property type="entry name" value="2-METHOXY-6-POLYPRENYL-1,4-BENZOQUINOL METHYLASE, MITOCHONDRIAL"/>
    <property type="match status" value="1"/>
</dbReference>
<protein>
    <recommendedName>
        <fullName evidence="4">2-methoxy-6-polyprenyl-1,4-benzoquinol methylase, mitochondrial</fullName>
        <ecNumber evidence="4">2.1.1.201</ecNumber>
    </recommendedName>
    <alternativeName>
        <fullName evidence="4">Ubiquinone biosynthesis methyltransferase COQ5</fullName>
    </alternativeName>
</protein>
<keyword evidence="7" id="KW-1185">Reference proteome</keyword>
<evidence type="ECO:0000256" key="2">
    <source>
        <dbReference type="ARBA" id="ARBA00022679"/>
    </source>
</evidence>
<evidence type="ECO:0000256" key="5">
    <source>
        <dbReference type="SAM" id="MobiDB-lite"/>
    </source>
</evidence>